<dbReference type="EC" id="2.7.13.3" evidence="2"/>
<dbReference type="PROSITE" id="PS50887">
    <property type="entry name" value="GGDEF"/>
    <property type="match status" value="1"/>
</dbReference>
<dbReference type="SUPFAM" id="SSF47384">
    <property type="entry name" value="Homodimeric domain of signal transducing histidine kinase"/>
    <property type="match status" value="1"/>
</dbReference>
<feature type="transmembrane region" description="Helical" evidence="9">
    <location>
        <begin position="30"/>
        <end position="50"/>
    </location>
</feature>
<keyword evidence="9" id="KW-1133">Transmembrane helix</keyword>
<evidence type="ECO:0000313" key="13">
    <source>
        <dbReference type="Proteomes" id="UP000031967"/>
    </source>
</evidence>
<proteinExistence type="predicted"/>
<protein>
    <recommendedName>
        <fullName evidence="2">histidine kinase</fullName>
        <ecNumber evidence="2">2.7.13.3</ecNumber>
    </recommendedName>
</protein>
<dbReference type="Gene3D" id="3.30.565.10">
    <property type="entry name" value="Histidine kinase-like ATPase, C-terminal domain"/>
    <property type="match status" value="1"/>
</dbReference>
<evidence type="ECO:0000256" key="6">
    <source>
        <dbReference type="ARBA" id="ARBA00022777"/>
    </source>
</evidence>
<dbReference type="CDD" id="cd00082">
    <property type="entry name" value="HisKA"/>
    <property type="match status" value="1"/>
</dbReference>
<dbReference type="InterPro" id="IPR000160">
    <property type="entry name" value="GGDEF_dom"/>
</dbReference>
<keyword evidence="6" id="KW-0418">Kinase</keyword>
<evidence type="ECO:0000256" key="7">
    <source>
        <dbReference type="ARBA" id="ARBA00022840"/>
    </source>
</evidence>
<dbReference type="SUPFAM" id="SSF55874">
    <property type="entry name" value="ATPase domain of HSP90 chaperone/DNA topoisomerase II/histidine kinase"/>
    <property type="match status" value="1"/>
</dbReference>
<dbReference type="PROSITE" id="PS50109">
    <property type="entry name" value="HIS_KIN"/>
    <property type="match status" value="1"/>
</dbReference>
<feature type="transmembrane region" description="Helical" evidence="9">
    <location>
        <begin position="119"/>
        <end position="140"/>
    </location>
</feature>
<evidence type="ECO:0000256" key="8">
    <source>
        <dbReference type="ARBA" id="ARBA00023012"/>
    </source>
</evidence>
<keyword evidence="3" id="KW-0597">Phosphoprotein</keyword>
<accession>A0ABR5AK97</accession>
<dbReference type="RefSeq" id="WP_041047284.1">
    <property type="nucleotide sequence ID" value="NZ_JXAK01000012.1"/>
</dbReference>
<dbReference type="Gene3D" id="1.10.287.130">
    <property type="match status" value="1"/>
</dbReference>
<dbReference type="InterPro" id="IPR003594">
    <property type="entry name" value="HATPase_dom"/>
</dbReference>
<evidence type="ECO:0000256" key="3">
    <source>
        <dbReference type="ARBA" id="ARBA00022553"/>
    </source>
</evidence>
<dbReference type="PANTHER" id="PTHR43065">
    <property type="entry name" value="SENSOR HISTIDINE KINASE"/>
    <property type="match status" value="1"/>
</dbReference>
<dbReference type="InterPro" id="IPR004358">
    <property type="entry name" value="Sig_transdc_His_kin-like_C"/>
</dbReference>
<keyword evidence="5" id="KW-0547">Nucleotide-binding</keyword>
<feature type="transmembrane region" description="Helical" evidence="9">
    <location>
        <begin position="56"/>
        <end position="76"/>
    </location>
</feature>
<comment type="caution">
    <text evidence="12">The sequence shown here is derived from an EMBL/GenBank/DDBJ whole genome shotgun (WGS) entry which is preliminary data.</text>
</comment>
<dbReference type="Gene3D" id="3.30.70.270">
    <property type="match status" value="1"/>
</dbReference>
<dbReference type="CDD" id="cd01949">
    <property type="entry name" value="GGDEF"/>
    <property type="match status" value="1"/>
</dbReference>
<organism evidence="12 13">
    <name type="scientific">Gordoniibacillus kamchatkensis</name>
    <dbReference type="NCBI Taxonomy" id="1590651"/>
    <lineage>
        <taxon>Bacteria</taxon>
        <taxon>Bacillati</taxon>
        <taxon>Bacillota</taxon>
        <taxon>Bacilli</taxon>
        <taxon>Bacillales</taxon>
        <taxon>Paenibacillaceae</taxon>
        <taxon>Gordoniibacillus</taxon>
    </lineage>
</organism>
<reference evidence="12 13" key="1">
    <citation type="submission" date="2014-12" db="EMBL/GenBank/DDBJ databases">
        <title>Draft genome sequence of Paenibacillus kamchatkensis strain B-2647.</title>
        <authorList>
            <person name="Karlyshev A.V."/>
            <person name="Kudryashova E.B."/>
        </authorList>
    </citation>
    <scope>NUCLEOTIDE SEQUENCE [LARGE SCALE GENOMIC DNA]</scope>
    <source>
        <strain evidence="12 13">VKM B-2647</strain>
    </source>
</reference>
<dbReference type="InterPro" id="IPR005467">
    <property type="entry name" value="His_kinase_dom"/>
</dbReference>
<dbReference type="InterPro" id="IPR043128">
    <property type="entry name" value="Rev_trsase/Diguanyl_cyclase"/>
</dbReference>
<evidence type="ECO:0000313" key="12">
    <source>
        <dbReference type="EMBL" id="KIL41193.1"/>
    </source>
</evidence>
<comment type="catalytic activity">
    <reaction evidence="1">
        <text>ATP + protein L-histidine = ADP + protein N-phospho-L-histidine.</text>
        <dbReference type="EC" id="2.7.13.3"/>
    </reaction>
</comment>
<dbReference type="EMBL" id="JXAK01000012">
    <property type="protein sequence ID" value="KIL41193.1"/>
    <property type="molecule type" value="Genomic_DNA"/>
</dbReference>
<dbReference type="Proteomes" id="UP000031967">
    <property type="component" value="Unassembled WGS sequence"/>
</dbReference>
<keyword evidence="9" id="KW-0472">Membrane</keyword>
<dbReference type="PANTHER" id="PTHR43065:SF10">
    <property type="entry name" value="PEROXIDE STRESS-ACTIVATED HISTIDINE KINASE MAK3"/>
    <property type="match status" value="1"/>
</dbReference>
<dbReference type="NCBIfam" id="TIGR00254">
    <property type="entry name" value="GGDEF"/>
    <property type="match status" value="1"/>
</dbReference>
<dbReference type="SUPFAM" id="SSF55073">
    <property type="entry name" value="Nucleotide cyclase"/>
    <property type="match status" value="1"/>
</dbReference>
<dbReference type="PRINTS" id="PR00344">
    <property type="entry name" value="BCTRLSENSOR"/>
</dbReference>
<dbReference type="SMART" id="SM00267">
    <property type="entry name" value="GGDEF"/>
    <property type="match status" value="1"/>
</dbReference>
<evidence type="ECO:0000256" key="2">
    <source>
        <dbReference type="ARBA" id="ARBA00012438"/>
    </source>
</evidence>
<dbReference type="InterPro" id="IPR029787">
    <property type="entry name" value="Nucleotide_cyclase"/>
</dbReference>
<dbReference type="Pfam" id="PF00512">
    <property type="entry name" value="HisKA"/>
    <property type="match status" value="1"/>
</dbReference>
<keyword evidence="8" id="KW-0902">Two-component regulatory system</keyword>
<feature type="transmembrane region" description="Helical" evidence="9">
    <location>
        <begin position="6"/>
        <end position="23"/>
    </location>
</feature>
<keyword evidence="4" id="KW-0808">Transferase</keyword>
<evidence type="ECO:0000256" key="4">
    <source>
        <dbReference type="ARBA" id="ARBA00022679"/>
    </source>
</evidence>
<sequence length="533" mass="59819">MVYKWIIASYAAFIAFTNIIQFGRSSLMPILLSFALLAALTLIDTSSRAIDAARAGALVVFQWFASDCLCLLLYMLVLGRDYYASRTPRPARIRTIGYTAAFLLTDLPELWHFPPSHRWIAALLIVLFFAIGACVIEYLVSRMKEAARLQAESSMFATRDALTGLLNYEETHRSLEKLVSEGTPLLLVLVDCADLKAMNVAKGYQTGNLILKQIAELLGISFPDALLVARYGGDEFALALPYGDVRRTAEHVELLLGSELPKLTGIRMTYAMARFPDDAESREMLLLEAENRLYMKKRELWLQKEEHMLRSEKMRVVGELASGMAHEIRNPLTAVKGFLQMSRSSGYNIEPWYGLIMDEIGRMSELTAEFLQFSRPSGTDYREQSLQSCIQRVIALTDTEVSRLGQRLIYEHPDEPVMLWMDPDKIVQLLLNLVKNAYEAMPDGGTLYIRLRRSGRTAVVEVEDTGVGIPPDRLGAIFHPFYTTKDYGTGLGLSISHKIVQDHNGTLEVESIVGKGTKFVLTFPLSDARHAND</sequence>
<evidence type="ECO:0000256" key="5">
    <source>
        <dbReference type="ARBA" id="ARBA00022741"/>
    </source>
</evidence>
<keyword evidence="9" id="KW-0812">Transmembrane</keyword>
<dbReference type="InterPro" id="IPR003661">
    <property type="entry name" value="HisK_dim/P_dom"/>
</dbReference>
<dbReference type="SMART" id="SM00387">
    <property type="entry name" value="HATPase_c"/>
    <property type="match status" value="1"/>
</dbReference>
<feature type="domain" description="Histidine kinase" evidence="10">
    <location>
        <begin position="323"/>
        <end position="527"/>
    </location>
</feature>
<dbReference type="Pfam" id="PF00990">
    <property type="entry name" value="GGDEF"/>
    <property type="match status" value="1"/>
</dbReference>
<evidence type="ECO:0000259" key="10">
    <source>
        <dbReference type="PROSITE" id="PS50109"/>
    </source>
</evidence>
<dbReference type="Pfam" id="PF02518">
    <property type="entry name" value="HATPase_c"/>
    <property type="match status" value="1"/>
</dbReference>
<keyword evidence="7" id="KW-0067">ATP-binding</keyword>
<gene>
    <name evidence="12" type="ORF">SD70_09245</name>
</gene>
<dbReference type="InterPro" id="IPR036890">
    <property type="entry name" value="HATPase_C_sf"/>
</dbReference>
<evidence type="ECO:0000256" key="9">
    <source>
        <dbReference type="SAM" id="Phobius"/>
    </source>
</evidence>
<feature type="domain" description="GGDEF" evidence="11">
    <location>
        <begin position="183"/>
        <end position="312"/>
    </location>
</feature>
<keyword evidence="13" id="KW-1185">Reference proteome</keyword>
<dbReference type="SMART" id="SM00388">
    <property type="entry name" value="HisKA"/>
    <property type="match status" value="1"/>
</dbReference>
<evidence type="ECO:0000259" key="11">
    <source>
        <dbReference type="PROSITE" id="PS50887"/>
    </source>
</evidence>
<evidence type="ECO:0000256" key="1">
    <source>
        <dbReference type="ARBA" id="ARBA00000085"/>
    </source>
</evidence>
<name>A0ABR5AK97_9BACL</name>
<dbReference type="InterPro" id="IPR036097">
    <property type="entry name" value="HisK_dim/P_sf"/>
</dbReference>